<dbReference type="InterPro" id="IPR006442">
    <property type="entry name" value="Antitoxin_Phd/YefM"/>
</dbReference>
<reference evidence="3 4" key="1">
    <citation type="journal article" date="2002" name="Proc. Natl. Acad. Sci. U.S.A.">
        <title>The complete genome sequence of Chlorobium tepidum TLS, a photosynthetic, anaerobic, green-sulfur bacterium.</title>
        <authorList>
            <person name="Eisen J.A."/>
            <person name="Nelson K.E."/>
            <person name="Paulsen I.T."/>
            <person name="Heidelberg J.F."/>
            <person name="Wu M."/>
            <person name="Dodson R.J."/>
            <person name="Deboy R."/>
            <person name="Gwinn M.L."/>
            <person name="Nelson W.C."/>
            <person name="Haft D.H."/>
            <person name="Hickey E.K."/>
            <person name="Peterson J.D."/>
            <person name="Durkin A.S."/>
            <person name="Kolonay J.L."/>
            <person name="Yang F."/>
            <person name="Holt I."/>
            <person name="Umayam L.A."/>
            <person name="Mason T."/>
            <person name="Brenner M."/>
            <person name="Shea T.P."/>
            <person name="Parksey D."/>
            <person name="Nierman W.C."/>
            <person name="Feldblyum T.V."/>
            <person name="Hansen C.L."/>
            <person name="Craven M.B."/>
            <person name="Radune D."/>
            <person name="Vamathevan J."/>
            <person name="Khouri H."/>
            <person name="White O."/>
            <person name="Gruber T.M."/>
            <person name="Ketchum K.A."/>
            <person name="Venter J.C."/>
            <person name="Tettelin H."/>
            <person name="Bryant D.A."/>
            <person name="Fraser C.M."/>
        </authorList>
    </citation>
    <scope>NUCLEOTIDE SEQUENCE [LARGE SCALE GENOMIC DNA]</scope>
    <source>
        <strain evidence="4">ATCC 49652 / DSM 12025 / NBRC 103806 / TLS</strain>
    </source>
</reference>
<comment type="function">
    <text evidence="2">Antitoxin component of a type II toxin-antitoxin (TA) system.</text>
</comment>
<sequence length="95" mass="10630">MRYLILSMIRWERVCMSKIDLVSDIRPLSEFRANTAALITQVRKTGRPLVLTQHGKSAVVLLDVRHYQSMLSAFEQMHGLQSGAEASVLTGGEKS</sequence>
<dbReference type="SMR" id="Q8KCZ1"/>
<dbReference type="SUPFAM" id="SSF143120">
    <property type="entry name" value="YefM-like"/>
    <property type="match status" value="1"/>
</dbReference>
<evidence type="ECO:0000313" key="3">
    <source>
        <dbReference type="EMBL" id="AAM72496.1"/>
    </source>
</evidence>
<organism evidence="3 4">
    <name type="scientific">Chlorobaculum tepidum (strain ATCC 49652 / DSM 12025 / NBRC 103806 / TLS)</name>
    <name type="common">Chlorobium tepidum</name>
    <dbReference type="NCBI Taxonomy" id="194439"/>
    <lineage>
        <taxon>Bacteria</taxon>
        <taxon>Pseudomonadati</taxon>
        <taxon>Chlorobiota</taxon>
        <taxon>Chlorobiia</taxon>
        <taxon>Chlorobiales</taxon>
        <taxon>Chlorobiaceae</taxon>
        <taxon>Chlorobaculum</taxon>
    </lineage>
</organism>
<dbReference type="InterPro" id="IPR051405">
    <property type="entry name" value="phD/YefM_antitoxin"/>
</dbReference>
<dbReference type="NCBIfam" id="TIGR01552">
    <property type="entry name" value="phd_fam"/>
    <property type="match status" value="1"/>
</dbReference>
<dbReference type="AlphaFoldDB" id="Q8KCZ1"/>
<dbReference type="HOGENOM" id="CLU_166037_3_1_10"/>
<keyword evidence="4" id="KW-1185">Reference proteome</keyword>
<dbReference type="Pfam" id="PF02604">
    <property type="entry name" value="PhdYeFM_antitox"/>
    <property type="match status" value="1"/>
</dbReference>
<dbReference type="eggNOG" id="COG2161">
    <property type="taxonomic scope" value="Bacteria"/>
</dbReference>
<dbReference type="EMBL" id="AE006470">
    <property type="protein sequence ID" value="AAM72496.1"/>
    <property type="molecule type" value="Genomic_DNA"/>
</dbReference>
<proteinExistence type="inferred from homology"/>
<evidence type="ECO:0000256" key="1">
    <source>
        <dbReference type="ARBA" id="ARBA00009981"/>
    </source>
</evidence>
<dbReference type="DNASU" id="1006622"/>
<dbReference type="PATRIC" id="fig|194439.7.peg.1153"/>
<evidence type="ECO:0000256" key="2">
    <source>
        <dbReference type="RuleBase" id="RU362080"/>
    </source>
</evidence>
<comment type="similarity">
    <text evidence="1 2">Belongs to the phD/YefM antitoxin family.</text>
</comment>
<dbReference type="Proteomes" id="UP000001007">
    <property type="component" value="Chromosome"/>
</dbReference>
<dbReference type="Gene3D" id="3.40.1620.10">
    <property type="entry name" value="YefM-like domain"/>
    <property type="match status" value="1"/>
</dbReference>
<evidence type="ECO:0000313" key="4">
    <source>
        <dbReference type="Proteomes" id="UP000001007"/>
    </source>
</evidence>
<protein>
    <recommendedName>
        <fullName evidence="2">Antitoxin</fullName>
    </recommendedName>
</protein>
<dbReference type="InterPro" id="IPR036165">
    <property type="entry name" value="YefM-like_sf"/>
</dbReference>
<dbReference type="STRING" id="194439.CT1266"/>
<gene>
    <name evidence="3" type="ordered locus">CT1266</name>
</gene>
<name>Q8KCZ1_CHLTE</name>
<accession>Q8KCZ1</accession>
<dbReference type="OrthoDB" id="9809157at2"/>
<dbReference type="EnsemblBacteria" id="AAM72496">
    <property type="protein sequence ID" value="AAM72496"/>
    <property type="gene ID" value="CT1266"/>
</dbReference>
<dbReference type="PANTHER" id="PTHR33713:SF11">
    <property type="entry name" value="PREVENT-HOST-DEATH FAMILY PROTEIN"/>
    <property type="match status" value="1"/>
</dbReference>
<dbReference type="KEGG" id="cte:CT1266"/>
<dbReference type="PANTHER" id="PTHR33713">
    <property type="entry name" value="ANTITOXIN YAFN-RELATED"/>
    <property type="match status" value="1"/>
</dbReference>